<proteinExistence type="predicted"/>
<dbReference type="GO" id="GO:0042128">
    <property type="term" value="P:nitrate assimilation"/>
    <property type="evidence" value="ECO:0007669"/>
    <property type="project" value="UniProtKB-KW"/>
</dbReference>
<feature type="domain" description="Rieske" evidence="7">
    <location>
        <begin position="7"/>
        <end position="103"/>
    </location>
</feature>
<dbReference type="RefSeq" id="WP_062951968.1">
    <property type="nucleotide sequence ID" value="NZ_LPVY01000013.1"/>
</dbReference>
<dbReference type="Proteomes" id="UP000076335">
    <property type="component" value="Unassembled WGS sequence"/>
</dbReference>
<dbReference type="InterPro" id="IPR012748">
    <property type="entry name" value="Rieske-like_NirD"/>
</dbReference>
<dbReference type="InterPro" id="IPR017941">
    <property type="entry name" value="Rieske_2Fe-2S"/>
</dbReference>
<organism evidence="8 9">
    <name type="scientific">Thalassospira lucentensis</name>
    <dbReference type="NCBI Taxonomy" id="168935"/>
    <lineage>
        <taxon>Bacteria</taxon>
        <taxon>Pseudomonadati</taxon>
        <taxon>Pseudomonadota</taxon>
        <taxon>Alphaproteobacteria</taxon>
        <taxon>Rhodospirillales</taxon>
        <taxon>Thalassospiraceae</taxon>
        <taxon>Thalassospira</taxon>
    </lineage>
</organism>
<dbReference type="GO" id="GO:0051537">
    <property type="term" value="F:2 iron, 2 sulfur cluster binding"/>
    <property type="evidence" value="ECO:0007669"/>
    <property type="project" value="UniProtKB-KW"/>
</dbReference>
<dbReference type="NCBIfam" id="TIGR02378">
    <property type="entry name" value="nirD_assim_sml"/>
    <property type="match status" value="1"/>
</dbReference>
<dbReference type="OrthoDB" id="9800776at2"/>
<dbReference type="GO" id="GO:0008942">
    <property type="term" value="F:nitrite reductase [NAD(P)H] activity"/>
    <property type="evidence" value="ECO:0007669"/>
    <property type="project" value="InterPro"/>
</dbReference>
<comment type="caution">
    <text evidence="8">The sequence shown here is derived from an EMBL/GenBank/DDBJ whole genome shotgun (WGS) entry which is preliminary data.</text>
</comment>
<sequence>MTDIVNWVNVGPVANIPLQGARTFQTETDRIAIFRTLDDQVYALLDRCPHKNGPLAQGIVHGHFVTCPLHNMVFSLETGEAQGPDDGCAAKVELRVIDGTVHIGLTAEQIGLRHAG</sequence>
<protein>
    <submittedName>
        <fullName evidence="8">Nitrite reductase</fullName>
    </submittedName>
</protein>
<dbReference type="PANTHER" id="PTHR21496:SF23">
    <property type="entry name" value="3-PHENYLPROPIONATE_CINNAMIC ACID DIOXYGENASE FERREDOXIN SUBUNIT"/>
    <property type="match status" value="1"/>
</dbReference>
<dbReference type="Pfam" id="PF00355">
    <property type="entry name" value="Rieske"/>
    <property type="match status" value="1"/>
</dbReference>
<keyword evidence="5" id="KW-0411">Iron-sulfur</keyword>
<dbReference type="SUPFAM" id="SSF50022">
    <property type="entry name" value="ISP domain"/>
    <property type="match status" value="1"/>
</dbReference>
<evidence type="ECO:0000256" key="6">
    <source>
        <dbReference type="ARBA" id="ARBA00023063"/>
    </source>
</evidence>
<keyword evidence="4" id="KW-0408">Iron</keyword>
<evidence type="ECO:0000256" key="4">
    <source>
        <dbReference type="ARBA" id="ARBA00023004"/>
    </source>
</evidence>
<gene>
    <name evidence="8" type="ORF">AUP42_19495</name>
</gene>
<evidence type="ECO:0000313" key="8">
    <source>
        <dbReference type="EMBL" id="KZB63986.1"/>
    </source>
</evidence>
<reference evidence="8 9" key="1">
    <citation type="submission" date="2015-12" db="EMBL/GenBank/DDBJ databases">
        <title>Genome sequence of Thalassospira lucentensis MCCC 1A02072.</title>
        <authorList>
            <person name="Lu L."/>
            <person name="Lai Q."/>
            <person name="Shao Z."/>
            <person name="Qian P."/>
        </authorList>
    </citation>
    <scope>NUCLEOTIDE SEQUENCE [LARGE SCALE GENOMIC DNA]</scope>
    <source>
        <strain evidence="8 9">MCCC 1A02072</strain>
    </source>
</reference>
<keyword evidence="6" id="KW-0534">Nitrate assimilation</keyword>
<evidence type="ECO:0000256" key="3">
    <source>
        <dbReference type="ARBA" id="ARBA00023002"/>
    </source>
</evidence>
<evidence type="ECO:0000256" key="5">
    <source>
        <dbReference type="ARBA" id="ARBA00023014"/>
    </source>
</evidence>
<evidence type="ECO:0000259" key="7">
    <source>
        <dbReference type="PROSITE" id="PS51296"/>
    </source>
</evidence>
<dbReference type="CDD" id="cd03530">
    <property type="entry name" value="Rieske_NirD_small_Bacillus"/>
    <property type="match status" value="1"/>
</dbReference>
<name>A0A154L618_9PROT</name>
<keyword evidence="2" id="KW-0479">Metal-binding</keyword>
<dbReference type="PANTHER" id="PTHR21496">
    <property type="entry name" value="FERREDOXIN-RELATED"/>
    <property type="match status" value="1"/>
</dbReference>
<evidence type="ECO:0000313" key="9">
    <source>
        <dbReference type="Proteomes" id="UP000076335"/>
    </source>
</evidence>
<dbReference type="GO" id="GO:0046872">
    <property type="term" value="F:metal ion binding"/>
    <property type="evidence" value="ECO:0007669"/>
    <property type="project" value="UniProtKB-KW"/>
</dbReference>
<evidence type="ECO:0000256" key="2">
    <source>
        <dbReference type="ARBA" id="ARBA00022723"/>
    </source>
</evidence>
<evidence type="ECO:0000256" key="1">
    <source>
        <dbReference type="ARBA" id="ARBA00022714"/>
    </source>
</evidence>
<dbReference type="EMBL" id="LPVY01000013">
    <property type="protein sequence ID" value="KZB63986.1"/>
    <property type="molecule type" value="Genomic_DNA"/>
</dbReference>
<dbReference type="AlphaFoldDB" id="A0A154L618"/>
<accession>A0A154L618</accession>
<dbReference type="InterPro" id="IPR036922">
    <property type="entry name" value="Rieske_2Fe-2S_sf"/>
</dbReference>
<dbReference type="Gene3D" id="2.102.10.10">
    <property type="entry name" value="Rieske [2Fe-2S] iron-sulphur domain"/>
    <property type="match status" value="1"/>
</dbReference>
<keyword evidence="3" id="KW-0560">Oxidoreductase</keyword>
<dbReference type="PROSITE" id="PS51296">
    <property type="entry name" value="RIESKE"/>
    <property type="match status" value="1"/>
</dbReference>
<keyword evidence="1" id="KW-0001">2Fe-2S</keyword>